<proteinExistence type="predicted"/>
<reference evidence="3" key="1">
    <citation type="submission" date="2011-07" db="EMBL/GenBank/DDBJ databases">
        <title>The complete genome of Cyclobacterium marinum DSM 745.</title>
        <authorList>
            <person name="Lucas S."/>
            <person name="Han J."/>
            <person name="Lapidus A."/>
            <person name="Bruce D."/>
            <person name="Goodwin L."/>
            <person name="Pitluck S."/>
            <person name="Peters L."/>
            <person name="Kyrpides N."/>
            <person name="Mavromatis K."/>
            <person name="Ivanova N."/>
            <person name="Ovchinnikova G."/>
            <person name="Chertkov O."/>
            <person name="Detter J.C."/>
            <person name="Tapia R."/>
            <person name="Han C."/>
            <person name="Land M."/>
            <person name="Hauser L."/>
            <person name="Markowitz V."/>
            <person name="Cheng J.-F."/>
            <person name="Hugenholtz P."/>
            <person name="Woyke T."/>
            <person name="Wu D."/>
            <person name="Tindall B."/>
            <person name="Schuetze A."/>
            <person name="Brambilla E."/>
            <person name="Klenk H.-P."/>
            <person name="Eisen J.A."/>
        </authorList>
    </citation>
    <scope>NUCLEOTIDE SEQUENCE [LARGE SCALE GENOMIC DNA]</scope>
    <source>
        <strain evidence="3">ATCC 25205 / DSM 745 / LMG 13164 / NCIMB 1802</strain>
    </source>
</reference>
<organism evidence="2 3">
    <name type="scientific">Cyclobacterium marinum (strain ATCC 25205 / DSM 745 / LMG 13164 / NCIMB 1802)</name>
    <name type="common">Flectobacillus marinus</name>
    <dbReference type="NCBI Taxonomy" id="880070"/>
    <lineage>
        <taxon>Bacteria</taxon>
        <taxon>Pseudomonadati</taxon>
        <taxon>Bacteroidota</taxon>
        <taxon>Cytophagia</taxon>
        <taxon>Cytophagales</taxon>
        <taxon>Cyclobacteriaceae</taxon>
        <taxon>Cyclobacterium</taxon>
    </lineage>
</organism>
<dbReference type="AlphaFoldDB" id="G0IVF0"/>
<dbReference type="Proteomes" id="UP000001635">
    <property type="component" value="Chromosome"/>
</dbReference>
<dbReference type="EMBL" id="CP002955">
    <property type="protein sequence ID" value="AEL27949.1"/>
    <property type="molecule type" value="Genomic_DNA"/>
</dbReference>
<evidence type="ECO:0000313" key="3">
    <source>
        <dbReference type="Proteomes" id="UP000001635"/>
    </source>
</evidence>
<accession>G0IVF0</accession>
<evidence type="ECO:0008006" key="4">
    <source>
        <dbReference type="Google" id="ProtNLM"/>
    </source>
</evidence>
<protein>
    <recommendedName>
        <fullName evidence="4">Transmembrane protein</fullName>
    </recommendedName>
</protein>
<feature type="transmembrane region" description="Helical" evidence="1">
    <location>
        <begin position="40"/>
        <end position="58"/>
    </location>
</feature>
<feature type="transmembrane region" description="Helical" evidence="1">
    <location>
        <begin position="16"/>
        <end position="34"/>
    </location>
</feature>
<dbReference type="STRING" id="880070.Cycma_4246"/>
<dbReference type="KEGG" id="cmr:Cycma_4246"/>
<name>G0IVF0_CYCMS</name>
<evidence type="ECO:0000313" key="2">
    <source>
        <dbReference type="EMBL" id="AEL27949.1"/>
    </source>
</evidence>
<evidence type="ECO:0000256" key="1">
    <source>
        <dbReference type="SAM" id="Phobius"/>
    </source>
</evidence>
<keyword evidence="1" id="KW-0812">Transmembrane</keyword>
<keyword evidence="1" id="KW-0472">Membrane</keyword>
<keyword evidence="3" id="KW-1185">Reference proteome</keyword>
<gene>
    <name evidence="2" type="ordered locus">Cycma_4246</name>
</gene>
<dbReference type="HOGENOM" id="CLU_2355069_0_0_10"/>
<keyword evidence="1" id="KW-1133">Transmembrane helix</keyword>
<sequence>MYLVEQDCEKVMKNNLIYHLVPNATFILILYPWLEGYLSTGQFVIAAFIYSFIYHPIIDYYRLRALGKISEKDFKKMWKWGTLYRFKYYNQLMFGK</sequence>